<proteinExistence type="predicted"/>
<dbReference type="PROSITE" id="PS50042">
    <property type="entry name" value="CNMP_BINDING_3"/>
    <property type="match status" value="1"/>
</dbReference>
<dbReference type="InterPro" id="IPR014710">
    <property type="entry name" value="RmlC-like_jellyroll"/>
</dbReference>
<organism evidence="2 3">
    <name type="scientific">Marinobacterium aestuarii</name>
    <dbReference type="NCBI Taxonomy" id="1821621"/>
    <lineage>
        <taxon>Bacteria</taxon>
        <taxon>Pseudomonadati</taxon>
        <taxon>Pseudomonadota</taxon>
        <taxon>Gammaproteobacteria</taxon>
        <taxon>Oceanospirillales</taxon>
        <taxon>Oceanospirillaceae</taxon>
        <taxon>Marinobacterium</taxon>
    </lineage>
</organism>
<accession>A0A1A9EVW2</accession>
<dbReference type="RefSeq" id="WP_067378274.1">
    <property type="nucleotide sequence ID" value="NZ_CP015839.1"/>
</dbReference>
<dbReference type="SUPFAM" id="SSF51206">
    <property type="entry name" value="cAMP-binding domain-like"/>
    <property type="match status" value="1"/>
</dbReference>
<protein>
    <recommendedName>
        <fullName evidence="1">Cyclic nucleotide-binding domain-containing protein</fullName>
    </recommendedName>
</protein>
<dbReference type="Pfam" id="PF00027">
    <property type="entry name" value="cNMP_binding"/>
    <property type="match status" value="1"/>
</dbReference>
<evidence type="ECO:0000313" key="3">
    <source>
        <dbReference type="Proteomes" id="UP000078070"/>
    </source>
</evidence>
<feature type="domain" description="Cyclic nucleotide-binding" evidence="1">
    <location>
        <begin position="23"/>
        <end position="124"/>
    </location>
</feature>
<dbReference type="Proteomes" id="UP000078070">
    <property type="component" value="Chromosome"/>
</dbReference>
<evidence type="ECO:0000259" key="1">
    <source>
        <dbReference type="PROSITE" id="PS50042"/>
    </source>
</evidence>
<keyword evidence="3" id="KW-1185">Reference proteome</keyword>
<dbReference type="SMART" id="SM00100">
    <property type="entry name" value="cNMP"/>
    <property type="match status" value="1"/>
</dbReference>
<dbReference type="Gene3D" id="2.60.120.10">
    <property type="entry name" value="Jelly Rolls"/>
    <property type="match status" value="1"/>
</dbReference>
<dbReference type="STRING" id="1821621.A8C75_03710"/>
<dbReference type="AlphaFoldDB" id="A0A1A9EVW2"/>
<dbReference type="KEGG" id="mars:A8C75_03710"/>
<dbReference type="OrthoDB" id="5740565at2"/>
<sequence>MRTIAGNDLWQRWGTDYFRALSTFGALQDCTILSLLQNGQVSELSQGEVLYRPGDKVGGFYVILKGSIALYMHHHDRDALTRLYRQGEQLGFVDMIGLHDHWSTSVAQNPVTLVHISSDQFFELHLQAPDDFGLLMINLSREMARTVIMLAEVIVDQSVLIASGRN</sequence>
<dbReference type="EMBL" id="CP015839">
    <property type="protein sequence ID" value="ANG61663.1"/>
    <property type="molecule type" value="Genomic_DNA"/>
</dbReference>
<gene>
    <name evidence="2" type="ORF">A8C75_03710</name>
</gene>
<evidence type="ECO:0000313" key="2">
    <source>
        <dbReference type="EMBL" id="ANG61663.1"/>
    </source>
</evidence>
<dbReference type="CDD" id="cd00038">
    <property type="entry name" value="CAP_ED"/>
    <property type="match status" value="1"/>
</dbReference>
<reference evidence="2 3" key="2">
    <citation type="journal article" date="2018" name="Int. J. Syst. Evol. Microbiol.">
        <title>Marinobacterium aestuarii sp. nov., a benzene-degrading marine bacterium isolated from estuary sediment.</title>
        <authorList>
            <person name="Bae S.S."/>
            <person name="Jung J."/>
            <person name="Chung D."/>
            <person name="Baek K."/>
        </authorList>
    </citation>
    <scope>NUCLEOTIDE SEQUENCE [LARGE SCALE GENOMIC DNA]</scope>
    <source>
        <strain evidence="2 3">ST58-10</strain>
    </source>
</reference>
<dbReference type="InterPro" id="IPR018490">
    <property type="entry name" value="cNMP-bd_dom_sf"/>
</dbReference>
<name>A0A1A9EVW2_9GAMM</name>
<reference evidence="3" key="1">
    <citation type="submission" date="2016-05" db="EMBL/GenBank/DDBJ databases">
        <authorList>
            <person name="Baek K."/>
            <person name="Yang S.-J."/>
        </authorList>
    </citation>
    <scope>NUCLEOTIDE SEQUENCE [LARGE SCALE GENOMIC DNA]</scope>
    <source>
        <strain evidence="3">ST58-10</strain>
    </source>
</reference>
<dbReference type="InterPro" id="IPR000595">
    <property type="entry name" value="cNMP-bd_dom"/>
</dbReference>